<feature type="compositionally biased region" description="Polar residues" evidence="2">
    <location>
        <begin position="209"/>
        <end position="220"/>
    </location>
</feature>
<dbReference type="VEuPathDB" id="TriTrypDB:Lsey_0180_0010"/>
<feature type="compositionally biased region" description="Low complexity" evidence="2">
    <location>
        <begin position="173"/>
        <end position="191"/>
    </location>
</feature>
<name>A0A0N1HV91_LEPSE</name>
<feature type="coiled-coil region" evidence="1">
    <location>
        <begin position="510"/>
        <end position="537"/>
    </location>
</feature>
<dbReference type="PANTHER" id="PTHR13018:SF144">
    <property type="entry name" value="CSC1_OSCA1-LIKE 7TM REGION DOMAIN-CONTAINING PROTEIN"/>
    <property type="match status" value="1"/>
</dbReference>
<feature type="transmembrane region" description="Helical" evidence="3">
    <location>
        <begin position="16"/>
        <end position="38"/>
    </location>
</feature>
<feature type="domain" description="CSC1/OSCA1-like 7TM region" evidence="4">
    <location>
        <begin position="713"/>
        <end position="945"/>
    </location>
</feature>
<evidence type="ECO:0000313" key="6">
    <source>
        <dbReference type="Proteomes" id="UP000038009"/>
    </source>
</evidence>
<feature type="region of interest" description="Disordered" evidence="2">
    <location>
        <begin position="172"/>
        <end position="236"/>
    </location>
</feature>
<reference evidence="5 6" key="1">
    <citation type="journal article" date="2015" name="PLoS Pathog.">
        <title>Leptomonas seymouri: Adaptations to the Dixenous Life Cycle Analyzed by Genome Sequencing, Transcriptome Profiling and Co-infection with Leishmania donovani.</title>
        <authorList>
            <person name="Kraeva N."/>
            <person name="Butenko A."/>
            <person name="Hlavacova J."/>
            <person name="Kostygov A."/>
            <person name="Myskova J."/>
            <person name="Grybchuk D."/>
            <person name="Lestinova T."/>
            <person name="Votypka J."/>
            <person name="Volf P."/>
            <person name="Opperdoes F."/>
            <person name="Flegontov P."/>
            <person name="Lukes J."/>
            <person name="Yurchenko V."/>
        </authorList>
    </citation>
    <scope>NUCLEOTIDE SEQUENCE [LARGE SCALE GENOMIC DNA]</scope>
    <source>
        <strain evidence="5 6">ATCC 30220</strain>
    </source>
</reference>
<feature type="transmembrane region" description="Helical" evidence="3">
    <location>
        <begin position="344"/>
        <end position="362"/>
    </location>
</feature>
<sequence length="1344" mass="147302">MSSNTLSATSVYDDQGLYVSLIVGAALLVGLGGLMAFLHSTQILWLKRFYRPNHTIEPPPLAATAPAGTGEHRNSASRSPMTPAPPAGQSVFVEHTVRPHGRRGRAFIRRKRLGVSLPFTSTFFLLPCFQDWISIEEPSLFDRKESALSPAHYTTPAAPLRYTSDRPFMPIRTTDSPIAPSPPSDAAAPPTERLTADCNAGPTGAMESPPSSCAQRQQSSPPVPFPTAAFQPGESLPKTPTDPLVAIYLFTLKYFLALMFFGELFTMWIMVIASSDNHMERTMLLRDIHGCGRQDDNETGCNELKPYCKYRGVALGCAVVPLRGIYDLTVSNIKPRSWRWTPVGLLNLGFCAVLVLLTLVYLRKVGQYVEAVMANQMRHALGYRAVCIRGLDTTDICSENALRKSFLELSVYFPSESPSPSPLVSSSSNAVARQQRSRNAYVTNDSILGDYDPEYDSYTICECPGLNFLFSTAGVHCYVMRREDATFTEPGKVEQILITREPPIGLLNTMADTESAMAKLQEAIADEKALRRKLSVRNAGLHDGAADSGNRRHRYRGSSHRRAALPERSESAPLRATSVIVTASGVPSSNGSSGTAVGVRDHQQESEERAVLMMRCSFPACCDKIPAVQYYEYVFFKYAAELNEALAKVPHQPVAGAAFVIFSDSLSAFEFTQLFTVRFGGLTSPLSATIAGPPGRVFQSSVNASRCALYLRFFLIFWLYIVLIFTWSIPISFLGSLESLSQTPGAGRFLTYFASLSPMLQSLVNAYLPVLVLALFNVALPHIIRMLVRMMGAFNRSECDNGQLYLQYTFMVMTAVIVQAAFQGAMNRLMDLLFDPNEEAIVNFIVGCVTPSNGYFYAKIIFAACLSAWVDLLDPIGILQALLLRKRVHIQRNYDALFLPCEFEFPRLLSFDMMILSMGLLFHMTAPLLGLLTVGYFFVRYWSQRAKQTDRYRPTLSPAEDCTDFGVPAQVIRSVMFLYCFAETGGVLLMALRNHSGGVVLCSISLAIGITLTIYVHIKTHLWTASLEGARRFASGSSPSQNANPNLCPQQQQQPPPDAPLEMRVTSPLQDFTPPFGPSPVSTRDGGATAAAAAPPPPPNSALTSGCLFETSPEDNAQERQLGQRSRQNLVQEEGAMEGYEHVTLNQMLFDTTRNPFLSHLLPRKAGVIQRFQPKHQRLAPINAAAEVHTMHKTNFVVERYWDLGMTWFEEDTADLNWNGDGYVSESSGRDGDDDANIDASDRPNCPRSDSNVISAHGASGSIRHDYPRPPKLTREGSGSEVGVSAAYPHITAVVDAKPSTPATSPPEVVGPPEAASVYTPASGTTTPPPVSPSDTEQQRATGG</sequence>
<evidence type="ECO:0000256" key="2">
    <source>
        <dbReference type="SAM" id="MobiDB-lite"/>
    </source>
</evidence>
<dbReference type="OrthoDB" id="1689567at2759"/>
<feature type="compositionally biased region" description="Basic residues" evidence="2">
    <location>
        <begin position="551"/>
        <end position="563"/>
    </location>
</feature>
<protein>
    <recommendedName>
        <fullName evidence="4">CSC1/OSCA1-like 7TM region domain-containing protein</fullName>
    </recommendedName>
</protein>
<feature type="transmembrane region" description="Helical" evidence="3">
    <location>
        <begin position="805"/>
        <end position="826"/>
    </location>
</feature>
<proteinExistence type="predicted"/>
<feature type="region of interest" description="Disordered" evidence="2">
    <location>
        <begin position="1225"/>
        <end position="1284"/>
    </location>
</feature>
<evidence type="ECO:0000256" key="3">
    <source>
        <dbReference type="SAM" id="Phobius"/>
    </source>
</evidence>
<feature type="transmembrane region" description="Helical" evidence="3">
    <location>
        <begin position="915"/>
        <end position="939"/>
    </location>
</feature>
<dbReference type="InterPro" id="IPR003864">
    <property type="entry name" value="CSC1/OSCA1-like_7TM"/>
</dbReference>
<dbReference type="Pfam" id="PF02714">
    <property type="entry name" value="RSN1_7TM"/>
    <property type="match status" value="1"/>
</dbReference>
<organism evidence="5 6">
    <name type="scientific">Leptomonas seymouri</name>
    <dbReference type="NCBI Taxonomy" id="5684"/>
    <lineage>
        <taxon>Eukaryota</taxon>
        <taxon>Discoba</taxon>
        <taxon>Euglenozoa</taxon>
        <taxon>Kinetoplastea</taxon>
        <taxon>Metakinetoplastina</taxon>
        <taxon>Trypanosomatida</taxon>
        <taxon>Trypanosomatidae</taxon>
        <taxon>Leishmaniinae</taxon>
        <taxon>Leptomonas</taxon>
    </lineage>
</organism>
<evidence type="ECO:0000259" key="4">
    <source>
        <dbReference type="Pfam" id="PF02714"/>
    </source>
</evidence>
<dbReference type="GO" id="GO:0005227">
    <property type="term" value="F:calcium-activated cation channel activity"/>
    <property type="evidence" value="ECO:0007669"/>
    <property type="project" value="InterPro"/>
</dbReference>
<feature type="transmembrane region" description="Helical" evidence="3">
    <location>
        <begin position="999"/>
        <end position="1018"/>
    </location>
</feature>
<dbReference type="EMBL" id="LJSK01000180">
    <property type="protein sequence ID" value="KPI85552.1"/>
    <property type="molecule type" value="Genomic_DNA"/>
</dbReference>
<gene>
    <name evidence="5" type="ORF">ABL78_5381</name>
</gene>
<keyword evidence="3" id="KW-0472">Membrane</keyword>
<comment type="caution">
    <text evidence="5">The sequence shown here is derived from an EMBL/GenBank/DDBJ whole genome shotgun (WGS) entry which is preliminary data.</text>
</comment>
<feature type="compositionally biased region" description="Basic and acidic residues" evidence="2">
    <location>
        <begin position="1263"/>
        <end position="1275"/>
    </location>
</feature>
<feature type="transmembrane region" description="Helical" evidence="3">
    <location>
        <begin position="709"/>
        <end position="729"/>
    </location>
</feature>
<keyword evidence="3" id="KW-0812">Transmembrane</keyword>
<evidence type="ECO:0000256" key="1">
    <source>
        <dbReference type="SAM" id="Coils"/>
    </source>
</evidence>
<feature type="transmembrane region" description="Helical" evidence="3">
    <location>
        <begin position="254"/>
        <end position="273"/>
    </location>
</feature>
<keyword evidence="6" id="KW-1185">Reference proteome</keyword>
<accession>A0A0N1HV91</accession>
<keyword evidence="1" id="KW-0175">Coiled coil</keyword>
<evidence type="ECO:0000313" key="5">
    <source>
        <dbReference type="EMBL" id="KPI85552.1"/>
    </source>
</evidence>
<dbReference type="PANTHER" id="PTHR13018">
    <property type="entry name" value="PROBABLE MEMBRANE PROTEIN DUF221-RELATED"/>
    <property type="match status" value="1"/>
</dbReference>
<feature type="region of interest" description="Disordered" evidence="2">
    <location>
        <begin position="541"/>
        <end position="570"/>
    </location>
</feature>
<feature type="region of interest" description="Disordered" evidence="2">
    <location>
        <begin position="1033"/>
        <end position="1127"/>
    </location>
</feature>
<feature type="compositionally biased region" description="Polar residues" evidence="2">
    <location>
        <begin position="1035"/>
        <end position="1048"/>
    </location>
</feature>
<dbReference type="OMA" id="AVMANQM"/>
<dbReference type="Proteomes" id="UP000038009">
    <property type="component" value="Unassembled WGS sequence"/>
</dbReference>
<feature type="region of interest" description="Disordered" evidence="2">
    <location>
        <begin position="60"/>
        <end position="90"/>
    </location>
</feature>
<dbReference type="GO" id="GO:0005886">
    <property type="term" value="C:plasma membrane"/>
    <property type="evidence" value="ECO:0007669"/>
    <property type="project" value="TreeGrafter"/>
</dbReference>
<dbReference type="InterPro" id="IPR045122">
    <property type="entry name" value="Csc1-like"/>
</dbReference>
<keyword evidence="3" id="KW-1133">Transmembrane helix</keyword>
<feature type="region of interest" description="Disordered" evidence="2">
    <location>
        <begin position="1297"/>
        <end position="1344"/>
    </location>
</feature>
<feature type="transmembrane region" description="Helical" evidence="3">
    <location>
        <begin position="766"/>
        <end position="784"/>
    </location>
</feature>